<keyword evidence="3" id="KW-1003">Cell membrane</keyword>
<keyword evidence="6 8" id="KW-0472">Membrane</keyword>
<gene>
    <name evidence="9" type="ORF">J42TS3_15470</name>
</gene>
<name>A0ABQ4MA38_9BACL</name>
<dbReference type="InterPro" id="IPR045324">
    <property type="entry name" value="Small_multidrug_res"/>
</dbReference>
<dbReference type="PANTHER" id="PTHR30561:SF1">
    <property type="entry name" value="MULTIDRUG TRANSPORTER EMRE"/>
    <property type="match status" value="1"/>
</dbReference>
<dbReference type="RefSeq" id="WP_213654295.1">
    <property type="nucleotide sequence ID" value="NZ_BOSL01000004.1"/>
</dbReference>
<dbReference type="InterPro" id="IPR000390">
    <property type="entry name" value="Small_drug/metabolite_transptr"/>
</dbReference>
<organism evidence="9 10">
    <name type="scientific">Paenibacillus vini</name>
    <dbReference type="NCBI Taxonomy" id="1476024"/>
    <lineage>
        <taxon>Bacteria</taxon>
        <taxon>Bacillati</taxon>
        <taxon>Bacillota</taxon>
        <taxon>Bacilli</taxon>
        <taxon>Bacillales</taxon>
        <taxon>Paenibacillaceae</taxon>
        <taxon>Paenibacillus</taxon>
    </lineage>
</organism>
<dbReference type="EMBL" id="BOSL01000004">
    <property type="protein sequence ID" value="GIP52512.1"/>
    <property type="molecule type" value="Genomic_DNA"/>
</dbReference>
<keyword evidence="2" id="KW-0813">Transport</keyword>
<dbReference type="Gene3D" id="1.10.3730.20">
    <property type="match status" value="1"/>
</dbReference>
<keyword evidence="4 7" id="KW-0812">Transmembrane</keyword>
<dbReference type="PANTHER" id="PTHR30561">
    <property type="entry name" value="SMR FAMILY PROTON-DEPENDENT DRUG EFFLUX TRANSPORTER SUGE"/>
    <property type="match status" value="1"/>
</dbReference>
<keyword evidence="5 8" id="KW-1133">Transmembrane helix</keyword>
<evidence type="ECO:0000256" key="8">
    <source>
        <dbReference type="SAM" id="Phobius"/>
    </source>
</evidence>
<sequence length="120" mass="12833">MKPYLFLLVAIIGELLGTSMLKLSNGFTKLYPSIATVLCFGLAFYMLSLSLQKIPLGIAYAIWSGVGTMATVIIGILIWKEKVGLITVFGIAFIIAGVVLVNLGSSTMEKEAVQNVSSTQ</sequence>
<feature type="transmembrane region" description="Helical" evidence="8">
    <location>
        <begin position="33"/>
        <end position="51"/>
    </location>
</feature>
<evidence type="ECO:0000313" key="9">
    <source>
        <dbReference type="EMBL" id="GIP52512.1"/>
    </source>
</evidence>
<reference evidence="9 10" key="1">
    <citation type="submission" date="2021-03" db="EMBL/GenBank/DDBJ databases">
        <title>Antimicrobial resistance genes in bacteria isolated from Japanese honey, and their potential for conferring macrolide and lincosamide resistance in the American foulbrood pathogen Paenibacillus larvae.</title>
        <authorList>
            <person name="Okamoto M."/>
            <person name="Kumagai M."/>
            <person name="Kanamori H."/>
            <person name="Takamatsu D."/>
        </authorList>
    </citation>
    <scope>NUCLEOTIDE SEQUENCE [LARGE SCALE GENOMIC DNA]</scope>
    <source>
        <strain evidence="9 10">J42TS3</strain>
    </source>
</reference>
<feature type="transmembrane region" description="Helical" evidence="8">
    <location>
        <begin position="85"/>
        <end position="104"/>
    </location>
</feature>
<evidence type="ECO:0000256" key="6">
    <source>
        <dbReference type="ARBA" id="ARBA00023136"/>
    </source>
</evidence>
<evidence type="ECO:0000256" key="1">
    <source>
        <dbReference type="ARBA" id="ARBA00004651"/>
    </source>
</evidence>
<dbReference type="InterPro" id="IPR037185">
    <property type="entry name" value="EmrE-like"/>
</dbReference>
<evidence type="ECO:0000256" key="5">
    <source>
        <dbReference type="ARBA" id="ARBA00022989"/>
    </source>
</evidence>
<evidence type="ECO:0000256" key="2">
    <source>
        <dbReference type="ARBA" id="ARBA00022448"/>
    </source>
</evidence>
<keyword evidence="10" id="KW-1185">Reference proteome</keyword>
<evidence type="ECO:0000256" key="3">
    <source>
        <dbReference type="ARBA" id="ARBA00022475"/>
    </source>
</evidence>
<feature type="transmembrane region" description="Helical" evidence="8">
    <location>
        <begin position="58"/>
        <end position="79"/>
    </location>
</feature>
<evidence type="ECO:0000256" key="4">
    <source>
        <dbReference type="ARBA" id="ARBA00022692"/>
    </source>
</evidence>
<proteinExistence type="inferred from homology"/>
<comment type="caution">
    <text evidence="9">The sequence shown here is derived from an EMBL/GenBank/DDBJ whole genome shotgun (WGS) entry which is preliminary data.</text>
</comment>
<evidence type="ECO:0000256" key="7">
    <source>
        <dbReference type="RuleBase" id="RU003942"/>
    </source>
</evidence>
<protein>
    <submittedName>
        <fullName evidence="9">Multidrug transporter</fullName>
    </submittedName>
</protein>
<comment type="similarity">
    <text evidence="7">Belongs to the drug/metabolite transporter (DMT) superfamily. Small multidrug resistance (SMR) (TC 2.A.7.1) family.</text>
</comment>
<comment type="subcellular location">
    <subcellularLocation>
        <location evidence="1 7">Cell membrane</location>
        <topology evidence="1 7">Multi-pass membrane protein</topology>
    </subcellularLocation>
</comment>
<dbReference type="SUPFAM" id="SSF103481">
    <property type="entry name" value="Multidrug resistance efflux transporter EmrE"/>
    <property type="match status" value="1"/>
</dbReference>
<dbReference type="Proteomes" id="UP000679992">
    <property type="component" value="Unassembled WGS sequence"/>
</dbReference>
<accession>A0ABQ4MA38</accession>
<dbReference type="Pfam" id="PF00893">
    <property type="entry name" value="Multi_Drug_Res"/>
    <property type="match status" value="1"/>
</dbReference>
<evidence type="ECO:0000313" key="10">
    <source>
        <dbReference type="Proteomes" id="UP000679992"/>
    </source>
</evidence>